<accession>A0AAD1E7J7</accession>
<organism evidence="1 2">
    <name type="scientific">Pseudomonas chlororaphis subsp. aureofaciens</name>
    <dbReference type="NCBI Taxonomy" id="587851"/>
    <lineage>
        <taxon>Bacteria</taxon>
        <taxon>Pseudomonadati</taxon>
        <taxon>Pseudomonadota</taxon>
        <taxon>Gammaproteobacteria</taxon>
        <taxon>Pseudomonadales</taxon>
        <taxon>Pseudomonadaceae</taxon>
        <taxon>Pseudomonas</taxon>
    </lineage>
</organism>
<dbReference type="Proteomes" id="UP000280455">
    <property type="component" value="Chromosome"/>
</dbReference>
<reference evidence="1 2" key="1">
    <citation type="submission" date="2018-03" db="EMBL/GenBank/DDBJ databases">
        <title>Diversity of phytobeneficial traits revealed by whole-genome analysis of worldwide-isolated phenazine-producing Pseudomonas spp.</title>
        <authorList>
            <person name="Biessy A."/>
            <person name="Novinscak A."/>
            <person name="Blom J."/>
            <person name="Leger G."/>
            <person name="Thomashow L.S."/>
            <person name="Cazorla F.M."/>
            <person name="Josic D."/>
            <person name="Filion M."/>
        </authorList>
    </citation>
    <scope>NUCLEOTIDE SEQUENCE [LARGE SCALE GENOMIC DNA]</scope>
    <source>
        <strain evidence="1 2">ChPhzS24</strain>
    </source>
</reference>
<evidence type="ECO:0000313" key="1">
    <source>
        <dbReference type="EMBL" id="AZE30019.1"/>
    </source>
</evidence>
<proteinExistence type="predicted"/>
<dbReference type="Pfam" id="PF19929">
    <property type="entry name" value="DUF6392"/>
    <property type="match status" value="1"/>
</dbReference>
<name>A0AAD1E7J7_9PSED</name>
<sequence>MLVDVNAAMIDDLVKSLGLTYSEMITSGMYLPGESPKGMFEDVDTVAMWPEAGIELEFWASTQRFEALYISLQKSFPEESIYKGSLPYQLIPRMNQDWVRSQFGSPLESGAPYRIPVLGMTGGWDVYRLPGVPKSTQVAFKYNVEMDVEMVVFELNEKSHA</sequence>
<evidence type="ECO:0008006" key="3">
    <source>
        <dbReference type="Google" id="ProtNLM"/>
    </source>
</evidence>
<dbReference type="AlphaFoldDB" id="A0AAD1E7J7"/>
<dbReference type="InterPro" id="IPR045657">
    <property type="entry name" value="DUF6392"/>
</dbReference>
<dbReference type="EMBL" id="CP027750">
    <property type="protein sequence ID" value="AZE30019.1"/>
    <property type="molecule type" value="Genomic_DNA"/>
</dbReference>
<evidence type="ECO:0000313" key="2">
    <source>
        <dbReference type="Proteomes" id="UP000280455"/>
    </source>
</evidence>
<gene>
    <name evidence="1" type="ORF">C4K07_3234</name>
</gene>
<protein>
    <recommendedName>
        <fullName evidence="3">Pyocin immunity protein</fullName>
    </recommendedName>
</protein>